<organism evidence="2">
    <name type="scientific">Oryza nivara</name>
    <name type="common">Indian wild rice</name>
    <name type="synonym">Oryza sativa f. spontanea</name>
    <dbReference type="NCBI Taxonomy" id="4536"/>
    <lineage>
        <taxon>Eukaryota</taxon>
        <taxon>Viridiplantae</taxon>
        <taxon>Streptophyta</taxon>
        <taxon>Embryophyta</taxon>
        <taxon>Tracheophyta</taxon>
        <taxon>Spermatophyta</taxon>
        <taxon>Magnoliopsida</taxon>
        <taxon>Liliopsida</taxon>
        <taxon>Poales</taxon>
        <taxon>Poaceae</taxon>
        <taxon>BOP clade</taxon>
        <taxon>Oryzoideae</taxon>
        <taxon>Oryzeae</taxon>
        <taxon>Oryzinae</taxon>
        <taxon>Oryza</taxon>
    </lineage>
</organism>
<dbReference type="Gramene" id="ONIVA02G13700.1">
    <property type="protein sequence ID" value="ONIVA02G13700.1"/>
    <property type="gene ID" value="ONIVA02G13700"/>
</dbReference>
<name>A0A0E0G4Z7_ORYNI</name>
<reference evidence="2" key="2">
    <citation type="submission" date="2018-04" db="EMBL/GenBank/DDBJ databases">
        <title>OnivRS2 (Oryza nivara Reference Sequence Version 2).</title>
        <authorList>
            <person name="Zhang J."/>
            <person name="Kudrna D."/>
            <person name="Lee S."/>
            <person name="Talag J."/>
            <person name="Rajasekar S."/>
            <person name="Welchert J."/>
            <person name="Hsing Y.-I."/>
            <person name="Wing R.A."/>
        </authorList>
    </citation>
    <scope>NUCLEOTIDE SEQUENCE [LARGE SCALE GENOMIC DNA]</scope>
    <source>
        <strain evidence="2">SL10</strain>
    </source>
</reference>
<evidence type="ECO:0000313" key="2">
    <source>
        <dbReference type="EnsemblPlants" id="ONIVA02G13700.1"/>
    </source>
</evidence>
<keyword evidence="3" id="KW-1185">Reference proteome</keyword>
<evidence type="ECO:0000256" key="1">
    <source>
        <dbReference type="SAM" id="MobiDB-lite"/>
    </source>
</evidence>
<protein>
    <submittedName>
        <fullName evidence="2">Uncharacterized protein</fullName>
    </submittedName>
</protein>
<sequence>MPGGCGGGARRSCGADDWARAAGLPDPASGNDGDGRSFGADAGAVRRLHGQIQLGGGAPRLLPRPSPLLPSQSME</sequence>
<proteinExistence type="predicted"/>
<accession>A0A0E0G4Z7</accession>
<feature type="region of interest" description="Disordered" evidence="1">
    <location>
        <begin position="55"/>
        <end position="75"/>
    </location>
</feature>
<reference evidence="2" key="1">
    <citation type="submission" date="2015-04" db="UniProtKB">
        <authorList>
            <consortium name="EnsemblPlants"/>
        </authorList>
    </citation>
    <scope>IDENTIFICATION</scope>
    <source>
        <strain evidence="2">SL10</strain>
    </source>
</reference>
<dbReference type="AlphaFoldDB" id="A0A0E0G4Z7"/>
<dbReference type="EnsemblPlants" id="ONIVA02G13700.1">
    <property type="protein sequence ID" value="ONIVA02G13700.1"/>
    <property type="gene ID" value="ONIVA02G13700"/>
</dbReference>
<dbReference type="Proteomes" id="UP000006591">
    <property type="component" value="Chromosome 2"/>
</dbReference>
<evidence type="ECO:0000313" key="3">
    <source>
        <dbReference type="Proteomes" id="UP000006591"/>
    </source>
</evidence>
<feature type="region of interest" description="Disordered" evidence="1">
    <location>
        <begin position="19"/>
        <end position="41"/>
    </location>
</feature>
<dbReference type="HOGENOM" id="CLU_2675291_0_0_1"/>